<comment type="function">
    <text evidence="2">Secreted tripeptidyl-peptidase which degrades proteins at acidic pHs and is involved in virulence.</text>
</comment>
<dbReference type="GO" id="GO:0008240">
    <property type="term" value="F:tripeptidyl-peptidase activity"/>
    <property type="evidence" value="ECO:0007669"/>
    <property type="project" value="UniProtKB-EC"/>
</dbReference>
<dbReference type="SUPFAM" id="SSF54897">
    <property type="entry name" value="Protease propeptides/inhibitors"/>
    <property type="match status" value="1"/>
</dbReference>
<evidence type="ECO:0000256" key="3">
    <source>
        <dbReference type="ARBA" id="ARBA00004239"/>
    </source>
</evidence>
<evidence type="ECO:0000256" key="5">
    <source>
        <dbReference type="ARBA" id="ARBA00022670"/>
    </source>
</evidence>
<evidence type="ECO:0000256" key="8">
    <source>
        <dbReference type="ARBA" id="ARBA00022825"/>
    </source>
</evidence>
<feature type="binding site" evidence="11">
    <location>
        <position position="635"/>
    </location>
    <ligand>
        <name>Ca(2+)</name>
        <dbReference type="ChEBI" id="CHEBI:29108"/>
    </ligand>
</feature>
<feature type="active site" description="Charge relay system" evidence="11">
    <location>
        <position position="594"/>
    </location>
</feature>
<sequence length="677" mass="72061">MLVFGAAVLLLPSIGAASPITPYGYELHEARPNAGRNLHRRTASVHPDAVIPVQIGLTQSNLDEGYNRLMDVSHPTSSGYGKHLSAAEVNNIFAPHSDSVAAVRQWLAQATNVNESDILLSLNKGWLAVDLPVRAAERAFSTRYYEFEDSKGHLRIGCDAYYLPRHLRAQIDYVVPGVKPSPALTKRTLKRSSPSSGPQTSKRPPYFGPQHHGPWHVPPGAQDLPPDLQACGRNITPPCIRALYGIPVAHLNDSANSLGIYEGGDYYAQADLDSFFTRYAPNIPNGTAPVPAFIDGAQAPVALNDSGNTGESDIDAAMSLSLIYPQTITLYQTDDEPQIALELESVLLGFLNTFLDALDGSYCNYTYDGLTGDSPGLDAVYPDPLPGGYKGALQCGIYQPTRVISISYGEAENDVPVRYQKRQCNEFMKLALQGHTILLASGDFGVASFPGDVTESGCLSAAGQNATIYNPDLASSCPFITSVGGTQLLDNQTVLDAESALQVNLGPGLELVASGGGFSNRYPVPAYQKAAISAYFADHDPGLPYYFANDNASNIGANGGVYNRAGKGFPDVSANAANFMAYRNGTDSSWYGTSLAAPLWASVITLINEERTAVGKGPVGFINPVLYGNPGALRDITNGSNPNCGSAGFAAVPGWDPVTGLGTPDYPKLLELFMSLP</sequence>
<evidence type="ECO:0000313" key="15">
    <source>
        <dbReference type="EMBL" id="KAK4549497.1"/>
    </source>
</evidence>
<dbReference type="InterPro" id="IPR036852">
    <property type="entry name" value="Peptidase_S8/S53_dom_sf"/>
</dbReference>
<dbReference type="CDD" id="cd04056">
    <property type="entry name" value="Peptidases_S53"/>
    <property type="match status" value="1"/>
</dbReference>
<dbReference type="InterPro" id="IPR030400">
    <property type="entry name" value="Sedolisin_dom"/>
</dbReference>
<feature type="binding site" evidence="11">
    <location>
        <position position="656"/>
    </location>
    <ligand>
        <name>Ca(2+)</name>
        <dbReference type="ChEBI" id="CHEBI:29108"/>
    </ligand>
</feature>
<organism evidence="15 16">
    <name type="scientific">Oleoguttula mirabilis</name>
    <dbReference type="NCBI Taxonomy" id="1507867"/>
    <lineage>
        <taxon>Eukaryota</taxon>
        <taxon>Fungi</taxon>
        <taxon>Dikarya</taxon>
        <taxon>Ascomycota</taxon>
        <taxon>Pezizomycotina</taxon>
        <taxon>Dothideomycetes</taxon>
        <taxon>Dothideomycetidae</taxon>
        <taxon>Mycosphaerellales</taxon>
        <taxon>Teratosphaeriaceae</taxon>
        <taxon>Oleoguttula</taxon>
    </lineage>
</organism>
<keyword evidence="9 11" id="KW-0106">Calcium</keyword>
<dbReference type="PROSITE" id="PS51695">
    <property type="entry name" value="SEDOLISIN"/>
    <property type="match status" value="1"/>
</dbReference>
<feature type="compositionally biased region" description="Polar residues" evidence="12">
    <location>
        <begin position="191"/>
        <end position="202"/>
    </location>
</feature>
<dbReference type="InterPro" id="IPR015366">
    <property type="entry name" value="S53_propep"/>
</dbReference>
<evidence type="ECO:0000256" key="1">
    <source>
        <dbReference type="ARBA" id="ARBA00001910"/>
    </source>
</evidence>
<protein>
    <recommendedName>
        <fullName evidence="4">tripeptidyl-peptidase II</fullName>
        <ecNumber evidence="4">3.4.14.10</ecNumber>
    </recommendedName>
</protein>
<dbReference type="PANTHER" id="PTHR14218:SF19">
    <property type="entry name" value="SERINE PROTEASE AORO, PUTATIVE (AFU_ORTHOLOGUE AFUA_6G10250)-RELATED"/>
    <property type="match status" value="1"/>
</dbReference>
<dbReference type="GO" id="GO:0004252">
    <property type="term" value="F:serine-type endopeptidase activity"/>
    <property type="evidence" value="ECO:0007669"/>
    <property type="project" value="UniProtKB-UniRule"/>
</dbReference>
<dbReference type="EC" id="3.4.14.10" evidence="4"/>
<evidence type="ECO:0000259" key="14">
    <source>
        <dbReference type="PROSITE" id="PS51695"/>
    </source>
</evidence>
<name>A0AAV9JUV1_9PEZI</name>
<accession>A0AAV9JUV1</accession>
<dbReference type="GO" id="GO:0006508">
    <property type="term" value="P:proteolysis"/>
    <property type="evidence" value="ECO:0007669"/>
    <property type="project" value="UniProtKB-KW"/>
</dbReference>
<feature type="active site" description="Charge relay system" evidence="11">
    <location>
        <position position="315"/>
    </location>
</feature>
<keyword evidence="10" id="KW-0865">Zymogen</keyword>
<dbReference type="GO" id="GO:0005576">
    <property type="term" value="C:extracellular region"/>
    <property type="evidence" value="ECO:0007669"/>
    <property type="project" value="UniProtKB-SubCell"/>
</dbReference>
<evidence type="ECO:0000256" key="4">
    <source>
        <dbReference type="ARBA" id="ARBA00012462"/>
    </source>
</evidence>
<evidence type="ECO:0000256" key="13">
    <source>
        <dbReference type="SAM" id="SignalP"/>
    </source>
</evidence>
<dbReference type="AlphaFoldDB" id="A0AAV9JUV1"/>
<evidence type="ECO:0000313" key="16">
    <source>
        <dbReference type="Proteomes" id="UP001324427"/>
    </source>
</evidence>
<evidence type="ECO:0000256" key="9">
    <source>
        <dbReference type="ARBA" id="ARBA00022837"/>
    </source>
</evidence>
<keyword evidence="6 11" id="KW-0479">Metal-binding</keyword>
<comment type="subcellular location">
    <subcellularLocation>
        <location evidence="3">Secreted</location>
        <location evidence="3">Extracellular space</location>
    </subcellularLocation>
</comment>
<dbReference type="InterPro" id="IPR050819">
    <property type="entry name" value="Tripeptidyl-peptidase_I"/>
</dbReference>
<comment type="catalytic activity">
    <reaction evidence="1">
        <text>Release of an N-terminal tripeptide from a polypeptide.</text>
        <dbReference type="EC" id="3.4.14.10"/>
    </reaction>
</comment>
<evidence type="ECO:0000256" key="7">
    <source>
        <dbReference type="ARBA" id="ARBA00022801"/>
    </source>
</evidence>
<feature type="chain" id="PRO_5043922731" description="tripeptidyl-peptidase II" evidence="13">
    <location>
        <begin position="18"/>
        <end position="677"/>
    </location>
</feature>
<feature type="binding site" evidence="11">
    <location>
        <position position="654"/>
    </location>
    <ligand>
        <name>Ca(2+)</name>
        <dbReference type="ChEBI" id="CHEBI:29108"/>
    </ligand>
</feature>
<keyword evidence="13" id="KW-0732">Signal</keyword>
<evidence type="ECO:0000256" key="10">
    <source>
        <dbReference type="ARBA" id="ARBA00023145"/>
    </source>
</evidence>
<keyword evidence="7 11" id="KW-0378">Hydrolase</keyword>
<feature type="active site" description="Charge relay system" evidence="11">
    <location>
        <position position="311"/>
    </location>
</feature>
<dbReference type="GO" id="GO:0046872">
    <property type="term" value="F:metal ion binding"/>
    <property type="evidence" value="ECO:0007669"/>
    <property type="project" value="UniProtKB-UniRule"/>
</dbReference>
<evidence type="ECO:0000256" key="2">
    <source>
        <dbReference type="ARBA" id="ARBA00002451"/>
    </source>
</evidence>
<feature type="signal peptide" evidence="13">
    <location>
        <begin position="1"/>
        <end position="17"/>
    </location>
</feature>
<feature type="domain" description="Peptidase S53" evidence="14">
    <location>
        <begin position="234"/>
        <end position="676"/>
    </location>
</feature>
<gene>
    <name evidence="15" type="ORF">LTR36_006494</name>
</gene>
<evidence type="ECO:0000256" key="12">
    <source>
        <dbReference type="SAM" id="MobiDB-lite"/>
    </source>
</evidence>
<evidence type="ECO:0000256" key="6">
    <source>
        <dbReference type="ARBA" id="ARBA00022723"/>
    </source>
</evidence>
<dbReference type="SUPFAM" id="SSF52743">
    <property type="entry name" value="Subtilisin-like"/>
    <property type="match status" value="1"/>
</dbReference>
<dbReference type="InterPro" id="IPR000209">
    <property type="entry name" value="Peptidase_S8/S53_dom"/>
</dbReference>
<keyword evidence="8 11" id="KW-0720">Serine protease</keyword>
<dbReference type="EMBL" id="JAVFHQ010000004">
    <property type="protein sequence ID" value="KAK4549497.1"/>
    <property type="molecule type" value="Genomic_DNA"/>
</dbReference>
<feature type="binding site" evidence="11">
    <location>
        <position position="636"/>
    </location>
    <ligand>
        <name>Ca(2+)</name>
        <dbReference type="ChEBI" id="CHEBI:29108"/>
    </ligand>
</feature>
<dbReference type="SMART" id="SM00944">
    <property type="entry name" value="Pro-kuma_activ"/>
    <property type="match status" value="1"/>
</dbReference>
<keyword evidence="5 11" id="KW-0645">Protease</keyword>
<proteinExistence type="predicted"/>
<dbReference type="Proteomes" id="UP001324427">
    <property type="component" value="Unassembled WGS sequence"/>
</dbReference>
<dbReference type="PANTHER" id="PTHR14218">
    <property type="entry name" value="PROTEASE S8 TRIPEPTIDYL PEPTIDASE I CLN2"/>
    <property type="match status" value="1"/>
</dbReference>
<reference evidence="15 16" key="1">
    <citation type="submission" date="2021-11" db="EMBL/GenBank/DDBJ databases">
        <title>Black yeast isolated from Biological Soil Crust.</title>
        <authorList>
            <person name="Kurbessoian T."/>
        </authorList>
    </citation>
    <scope>NUCLEOTIDE SEQUENCE [LARGE SCALE GENOMIC DNA]</scope>
    <source>
        <strain evidence="15 16">CCFEE 5522</strain>
    </source>
</reference>
<comment type="cofactor">
    <cofactor evidence="11">
        <name>Ca(2+)</name>
        <dbReference type="ChEBI" id="CHEBI:29108"/>
    </cofactor>
    <text evidence="11">Binds 1 Ca(2+) ion per subunit.</text>
</comment>
<keyword evidence="16" id="KW-1185">Reference proteome</keyword>
<comment type="caution">
    <text evidence="15">The sequence shown here is derived from an EMBL/GenBank/DDBJ whole genome shotgun (WGS) entry which is preliminary data.</text>
</comment>
<dbReference type="Pfam" id="PF09286">
    <property type="entry name" value="Pro-kuma_activ"/>
    <property type="match status" value="1"/>
</dbReference>
<evidence type="ECO:0000256" key="11">
    <source>
        <dbReference type="PROSITE-ProRule" id="PRU01032"/>
    </source>
</evidence>
<dbReference type="Pfam" id="PF00082">
    <property type="entry name" value="Peptidase_S8"/>
    <property type="match status" value="1"/>
</dbReference>
<dbReference type="CDD" id="cd11377">
    <property type="entry name" value="Pro-peptidase_S53"/>
    <property type="match status" value="1"/>
</dbReference>
<feature type="region of interest" description="Disordered" evidence="12">
    <location>
        <begin position="184"/>
        <end position="228"/>
    </location>
</feature>
<dbReference type="Gene3D" id="3.40.50.200">
    <property type="entry name" value="Peptidase S8/S53 domain"/>
    <property type="match status" value="1"/>
</dbReference>